<dbReference type="Gene3D" id="3.30.110.10">
    <property type="entry name" value="Translation initiation factor 3 (IF-3), C-terminal domain"/>
    <property type="match status" value="1"/>
</dbReference>
<evidence type="ECO:0000256" key="2">
    <source>
        <dbReference type="ARBA" id="ARBA00022540"/>
    </source>
</evidence>
<sequence length="75" mass="8542">MVNLKGRENEFRNNAIELIRRFQNDIGELATEESKTFRERTISIVLVPNKTVVQKAQEPPKKKEKSTVTEVSAGV</sequence>
<keyword evidence="3" id="KW-0648">Protein biosynthesis</keyword>
<accession>A0ABC8TIS8</accession>
<gene>
    <name evidence="5" type="ORF">ILEXP_LOCUS38296</name>
</gene>
<comment type="caution">
    <text evidence="5">The sequence shown here is derived from an EMBL/GenBank/DDBJ whole genome shotgun (WGS) entry which is preliminary data.</text>
</comment>
<keyword evidence="2" id="KW-0396">Initiation factor</keyword>
<feature type="region of interest" description="Disordered" evidence="4">
    <location>
        <begin position="53"/>
        <end position="75"/>
    </location>
</feature>
<evidence type="ECO:0000313" key="5">
    <source>
        <dbReference type="EMBL" id="CAK9168881.1"/>
    </source>
</evidence>
<keyword evidence="6" id="KW-1185">Reference proteome</keyword>
<feature type="compositionally biased region" description="Basic and acidic residues" evidence="4">
    <location>
        <begin position="58"/>
        <end position="67"/>
    </location>
</feature>
<dbReference type="AlphaFoldDB" id="A0ABC8TIS8"/>
<dbReference type="InterPro" id="IPR001288">
    <property type="entry name" value="Translation_initiation_fac_3"/>
</dbReference>
<reference evidence="5 6" key="1">
    <citation type="submission" date="2024-02" db="EMBL/GenBank/DDBJ databases">
        <authorList>
            <person name="Vignale AGUSTIN F."/>
            <person name="Sosa J E."/>
            <person name="Modenutti C."/>
        </authorList>
    </citation>
    <scope>NUCLEOTIDE SEQUENCE [LARGE SCALE GENOMIC DNA]</scope>
</reference>
<organism evidence="5 6">
    <name type="scientific">Ilex paraguariensis</name>
    <name type="common">yerba mate</name>
    <dbReference type="NCBI Taxonomy" id="185542"/>
    <lineage>
        <taxon>Eukaryota</taxon>
        <taxon>Viridiplantae</taxon>
        <taxon>Streptophyta</taxon>
        <taxon>Embryophyta</taxon>
        <taxon>Tracheophyta</taxon>
        <taxon>Spermatophyta</taxon>
        <taxon>Magnoliopsida</taxon>
        <taxon>eudicotyledons</taxon>
        <taxon>Gunneridae</taxon>
        <taxon>Pentapetalae</taxon>
        <taxon>asterids</taxon>
        <taxon>campanulids</taxon>
        <taxon>Aquifoliales</taxon>
        <taxon>Aquifoliaceae</taxon>
        <taxon>Ilex</taxon>
    </lineage>
</organism>
<evidence type="ECO:0000256" key="3">
    <source>
        <dbReference type="ARBA" id="ARBA00022917"/>
    </source>
</evidence>
<comment type="similarity">
    <text evidence="1">Belongs to the IF-3 family.</text>
</comment>
<dbReference type="EMBL" id="CAUOFW020005169">
    <property type="protein sequence ID" value="CAK9168881.1"/>
    <property type="molecule type" value="Genomic_DNA"/>
</dbReference>
<dbReference type="InterPro" id="IPR036788">
    <property type="entry name" value="T_IF-3_C_sf"/>
</dbReference>
<name>A0ABC8TIS8_9AQUA</name>
<evidence type="ECO:0000256" key="1">
    <source>
        <dbReference type="ARBA" id="ARBA00005439"/>
    </source>
</evidence>
<dbReference type="GO" id="GO:0003743">
    <property type="term" value="F:translation initiation factor activity"/>
    <property type="evidence" value="ECO:0007669"/>
    <property type="project" value="UniProtKB-KW"/>
</dbReference>
<dbReference type="PANTHER" id="PTHR10938">
    <property type="entry name" value="TRANSLATION INITIATION FACTOR IF-3"/>
    <property type="match status" value="1"/>
</dbReference>
<proteinExistence type="inferred from homology"/>
<dbReference type="Proteomes" id="UP001642360">
    <property type="component" value="Unassembled WGS sequence"/>
</dbReference>
<protein>
    <submittedName>
        <fullName evidence="5">Uncharacterized protein</fullName>
    </submittedName>
</protein>
<evidence type="ECO:0000256" key="4">
    <source>
        <dbReference type="SAM" id="MobiDB-lite"/>
    </source>
</evidence>
<dbReference type="PANTHER" id="PTHR10938:SF0">
    <property type="entry name" value="TRANSLATION INITIATION FACTOR IF-3, MITOCHONDRIAL"/>
    <property type="match status" value="1"/>
</dbReference>
<evidence type="ECO:0000313" key="6">
    <source>
        <dbReference type="Proteomes" id="UP001642360"/>
    </source>
</evidence>